<evidence type="ECO:0000313" key="3">
    <source>
        <dbReference type="Proteomes" id="UP001286313"/>
    </source>
</evidence>
<accession>A0AAE1BT40</accession>
<dbReference type="AlphaFoldDB" id="A0AAE1BT40"/>
<sequence>MLRREPDYPPYASFHAATELGDRCELVPVRPAHRRVSTEWSQLKSKVRREVQESEKRRASKERVSGDESKGKVRRGESTKRVTGDESKQPTSLALCPGVRGGESVARPATSRLVSESLRGDLTDDPNSQARAVPVIISTITTLPPYLGRTAGAFPGARSSSLLHLKASNSSVRCRVLVSCPLSKYS</sequence>
<dbReference type="Proteomes" id="UP001286313">
    <property type="component" value="Unassembled WGS sequence"/>
</dbReference>
<organism evidence="2 3">
    <name type="scientific">Petrolisthes cinctipes</name>
    <name type="common">Flat porcelain crab</name>
    <dbReference type="NCBI Taxonomy" id="88211"/>
    <lineage>
        <taxon>Eukaryota</taxon>
        <taxon>Metazoa</taxon>
        <taxon>Ecdysozoa</taxon>
        <taxon>Arthropoda</taxon>
        <taxon>Crustacea</taxon>
        <taxon>Multicrustacea</taxon>
        <taxon>Malacostraca</taxon>
        <taxon>Eumalacostraca</taxon>
        <taxon>Eucarida</taxon>
        <taxon>Decapoda</taxon>
        <taxon>Pleocyemata</taxon>
        <taxon>Anomura</taxon>
        <taxon>Galatheoidea</taxon>
        <taxon>Porcellanidae</taxon>
        <taxon>Petrolisthes</taxon>
    </lineage>
</organism>
<name>A0AAE1BT40_PETCI</name>
<evidence type="ECO:0000313" key="2">
    <source>
        <dbReference type="EMBL" id="KAK3856355.1"/>
    </source>
</evidence>
<protein>
    <submittedName>
        <fullName evidence="2">Uncharacterized protein</fullName>
    </submittedName>
</protein>
<reference evidence="2" key="1">
    <citation type="submission" date="2023-10" db="EMBL/GenBank/DDBJ databases">
        <title>Genome assemblies of two species of porcelain crab, Petrolisthes cinctipes and Petrolisthes manimaculis (Anomura: Porcellanidae).</title>
        <authorList>
            <person name="Angst P."/>
        </authorList>
    </citation>
    <scope>NUCLEOTIDE SEQUENCE</scope>
    <source>
        <strain evidence="2">PB745_01</strain>
        <tissue evidence="2">Gill</tissue>
    </source>
</reference>
<gene>
    <name evidence="2" type="ORF">Pcinc_037317</name>
</gene>
<comment type="caution">
    <text evidence="2">The sequence shown here is derived from an EMBL/GenBank/DDBJ whole genome shotgun (WGS) entry which is preliminary data.</text>
</comment>
<keyword evidence="3" id="KW-1185">Reference proteome</keyword>
<dbReference type="EMBL" id="JAWQEG010005907">
    <property type="protein sequence ID" value="KAK3856355.1"/>
    <property type="molecule type" value="Genomic_DNA"/>
</dbReference>
<evidence type="ECO:0000256" key="1">
    <source>
        <dbReference type="SAM" id="MobiDB-lite"/>
    </source>
</evidence>
<proteinExistence type="predicted"/>
<feature type="compositionally biased region" description="Basic and acidic residues" evidence="1">
    <location>
        <begin position="48"/>
        <end position="88"/>
    </location>
</feature>
<feature type="region of interest" description="Disordered" evidence="1">
    <location>
        <begin position="32"/>
        <end position="110"/>
    </location>
</feature>